<dbReference type="Gene3D" id="3.30.565.10">
    <property type="entry name" value="Histidine kinase-like ATPase, C-terminal domain"/>
    <property type="match status" value="1"/>
</dbReference>
<organism evidence="2">
    <name type="scientific">uncultured Cytophagales bacterium</name>
    <dbReference type="NCBI Taxonomy" id="158755"/>
    <lineage>
        <taxon>Bacteria</taxon>
        <taxon>Pseudomonadati</taxon>
        <taxon>Bacteroidota</taxon>
        <taxon>Sphingobacteriia</taxon>
        <taxon>Sphingobacteriales</taxon>
        <taxon>environmental samples</taxon>
    </lineage>
</organism>
<dbReference type="AlphaFoldDB" id="A0A6J4H1V4"/>
<gene>
    <name evidence="2" type="ORF">AVDCRST_MAG56-2355</name>
</gene>
<evidence type="ECO:0000259" key="1">
    <source>
        <dbReference type="SMART" id="SM00387"/>
    </source>
</evidence>
<proteinExistence type="predicted"/>
<dbReference type="InterPro" id="IPR036890">
    <property type="entry name" value="HATPase_C_sf"/>
</dbReference>
<dbReference type="SUPFAM" id="SSF55874">
    <property type="entry name" value="ATPase domain of HSP90 chaperone/DNA topoisomerase II/histidine kinase"/>
    <property type="match status" value="1"/>
</dbReference>
<reference evidence="2" key="1">
    <citation type="submission" date="2020-02" db="EMBL/GenBank/DDBJ databases">
        <authorList>
            <person name="Meier V. D."/>
        </authorList>
    </citation>
    <scope>NUCLEOTIDE SEQUENCE</scope>
    <source>
        <strain evidence="2">AVDCRST_MAG56</strain>
    </source>
</reference>
<dbReference type="Pfam" id="PF02518">
    <property type="entry name" value="HATPase_c"/>
    <property type="match status" value="1"/>
</dbReference>
<sequence>MSLLNSQAVPPGRIINEALSNAFKYAFPDGRPGTVCLSLRRPAARTCQLTIADNGVGLPANYDPSRSRSRGMTLLHGFSGQLGGELVITSPPGLSISLVFEAEQLNPVLAPVAQAG</sequence>
<feature type="domain" description="Histidine kinase/HSP90-like ATPase" evidence="1">
    <location>
        <begin position="6"/>
        <end position="104"/>
    </location>
</feature>
<dbReference type="InterPro" id="IPR003594">
    <property type="entry name" value="HATPase_dom"/>
</dbReference>
<name>A0A6J4H1V4_9SPHI</name>
<dbReference type="SMART" id="SM00387">
    <property type="entry name" value="HATPase_c"/>
    <property type="match status" value="1"/>
</dbReference>
<protein>
    <recommendedName>
        <fullName evidence="1">Histidine kinase/HSP90-like ATPase domain-containing protein</fullName>
    </recommendedName>
</protein>
<evidence type="ECO:0000313" key="2">
    <source>
        <dbReference type="EMBL" id="CAA9210843.1"/>
    </source>
</evidence>
<accession>A0A6J4H1V4</accession>
<dbReference type="EMBL" id="CADCTQ010000001">
    <property type="protein sequence ID" value="CAA9210843.1"/>
    <property type="molecule type" value="Genomic_DNA"/>
</dbReference>